<feature type="region of interest" description="Disordered" evidence="1">
    <location>
        <begin position="355"/>
        <end position="423"/>
    </location>
</feature>
<dbReference type="PANTHER" id="PTHR36167">
    <property type="entry name" value="C2H2 FINGER DOMAIN TRANSCRIPTION FACTOR (EUROFUNG)-RELATED"/>
    <property type="match status" value="1"/>
</dbReference>
<dbReference type="AlphaFoldDB" id="A0A8H3PL96"/>
<evidence type="ECO:0000313" key="2">
    <source>
        <dbReference type="EMBL" id="CAF9943520.1"/>
    </source>
</evidence>
<dbReference type="GO" id="GO:0006355">
    <property type="term" value="P:regulation of DNA-templated transcription"/>
    <property type="evidence" value="ECO:0007669"/>
    <property type="project" value="InterPro"/>
</dbReference>
<dbReference type="EMBL" id="CAJPDR010001083">
    <property type="protein sequence ID" value="CAF9943520.1"/>
    <property type="molecule type" value="Genomic_DNA"/>
</dbReference>
<comment type="caution">
    <text evidence="2">The sequence shown here is derived from an EMBL/GenBank/DDBJ whole genome shotgun (WGS) entry which is preliminary data.</text>
</comment>
<protein>
    <recommendedName>
        <fullName evidence="4">Fungal N-terminal domain-containing protein</fullName>
    </recommendedName>
</protein>
<dbReference type="Proteomes" id="UP000664203">
    <property type="component" value="Unassembled WGS sequence"/>
</dbReference>
<keyword evidence="3" id="KW-1185">Reference proteome</keyword>
<proteinExistence type="predicted"/>
<reference evidence="2" key="1">
    <citation type="submission" date="2021-03" db="EMBL/GenBank/DDBJ databases">
        <authorList>
            <person name="Tagirdzhanova G."/>
        </authorList>
    </citation>
    <scope>NUCLEOTIDE SEQUENCE</scope>
</reference>
<dbReference type="InterPro" id="IPR039327">
    <property type="entry name" value="CON7-like"/>
</dbReference>
<feature type="region of interest" description="Disordered" evidence="1">
    <location>
        <begin position="213"/>
        <end position="246"/>
    </location>
</feature>
<evidence type="ECO:0008006" key="4">
    <source>
        <dbReference type="Google" id="ProtNLM"/>
    </source>
</evidence>
<evidence type="ECO:0000313" key="3">
    <source>
        <dbReference type="Proteomes" id="UP000664203"/>
    </source>
</evidence>
<sequence>MDGVSIAASIIGIATAGVQVSIKLVTLATQISTASDHVSAIGNDISLTSNVLRQLGDLMAQETADGDISILNEEALKITKTAADTCENIFSELEKEVKRASKQLRRYKPGLGKMLGEKIKLSTIEKTKWPFLQPRIDGLRADLRDAKSTLILLLQLATLALNKRMADASRSVSEHQDMIRAVVALELERPENRQSRGPKPDIFVNFSVANPPSSDIPPTIESQSDPPVDPESSRAPPQCGNKTQRTDNSELQLFLLKPLVNDFGDRIELRWVVQDANMQSRAIHHCMIKDEKDGLPSVVEMLQQLNAYEQEIVDAQTPEDSGRSILSLKRTTMDIRSRDMLFKAVPGLQFVVQSQARQSPPQKPFTEMSSSQSLVTHDVRPDVPPVAGFSGGRGAYDTTDLPKPKPPPKIQTEDSRAKQGGLKQDFAVYSPPGPTSFEDEGEFEYSCSSCLDEDSLNEDFLDEEAEAEAQAMVNALLKQYTTLFNS</sequence>
<accession>A0A8H3PL96</accession>
<gene>
    <name evidence="2" type="ORF">ALECFALPRED_000539</name>
</gene>
<evidence type="ECO:0000256" key="1">
    <source>
        <dbReference type="SAM" id="MobiDB-lite"/>
    </source>
</evidence>
<name>A0A8H3PL96_9LECA</name>
<dbReference type="OrthoDB" id="5431013at2759"/>
<dbReference type="PANTHER" id="PTHR36167:SF3">
    <property type="entry name" value="C2H2 FINGER DOMAIN TRANSCRIPTION FACTOR (EUROFUNG)-RELATED"/>
    <property type="match status" value="1"/>
</dbReference>
<organism evidence="2 3">
    <name type="scientific">Alectoria fallacina</name>
    <dbReference type="NCBI Taxonomy" id="1903189"/>
    <lineage>
        <taxon>Eukaryota</taxon>
        <taxon>Fungi</taxon>
        <taxon>Dikarya</taxon>
        <taxon>Ascomycota</taxon>
        <taxon>Pezizomycotina</taxon>
        <taxon>Lecanoromycetes</taxon>
        <taxon>OSLEUM clade</taxon>
        <taxon>Lecanoromycetidae</taxon>
        <taxon>Lecanorales</taxon>
        <taxon>Lecanorineae</taxon>
        <taxon>Parmeliaceae</taxon>
        <taxon>Alectoria</taxon>
    </lineage>
</organism>